<comment type="caution">
    <text evidence="1">The sequence shown here is derived from an EMBL/GenBank/DDBJ whole genome shotgun (WGS) entry which is preliminary data.</text>
</comment>
<organism evidence="1 2">
    <name type="scientific">Mesorhizobium tianshanense</name>
    <dbReference type="NCBI Taxonomy" id="39844"/>
    <lineage>
        <taxon>Bacteria</taxon>
        <taxon>Pseudomonadati</taxon>
        <taxon>Pseudomonadota</taxon>
        <taxon>Alphaproteobacteria</taxon>
        <taxon>Hyphomicrobiales</taxon>
        <taxon>Phyllobacteriaceae</taxon>
        <taxon>Mesorhizobium</taxon>
    </lineage>
</organism>
<dbReference type="AlphaFoldDB" id="A0A562NPI0"/>
<dbReference type="RefSeq" id="WP_145719916.1">
    <property type="nucleotide sequence ID" value="NZ_BSPF01000002.1"/>
</dbReference>
<evidence type="ECO:0000313" key="1">
    <source>
        <dbReference type="EMBL" id="TWI34078.1"/>
    </source>
</evidence>
<name>A0A562NPI0_9HYPH</name>
<protein>
    <submittedName>
        <fullName evidence="1">Uncharacterized protein</fullName>
    </submittedName>
</protein>
<accession>A0A562NPI0</accession>
<reference evidence="1 2" key="1">
    <citation type="journal article" date="2015" name="Stand. Genomic Sci.">
        <title>Genomic Encyclopedia of Bacterial and Archaeal Type Strains, Phase III: the genomes of soil and plant-associated and newly described type strains.</title>
        <authorList>
            <person name="Whitman W.B."/>
            <person name="Woyke T."/>
            <person name="Klenk H.P."/>
            <person name="Zhou Y."/>
            <person name="Lilburn T.G."/>
            <person name="Beck B.J."/>
            <person name="De Vos P."/>
            <person name="Vandamme P."/>
            <person name="Eisen J.A."/>
            <person name="Garrity G."/>
            <person name="Hugenholtz P."/>
            <person name="Kyrpides N.C."/>
        </authorList>
    </citation>
    <scope>NUCLEOTIDE SEQUENCE [LARGE SCALE GENOMIC DNA]</scope>
    <source>
        <strain evidence="1 2">CGMCC 1.2546</strain>
    </source>
</reference>
<evidence type="ECO:0000313" key="2">
    <source>
        <dbReference type="Proteomes" id="UP000317122"/>
    </source>
</evidence>
<proteinExistence type="predicted"/>
<dbReference type="EMBL" id="VLKT01000023">
    <property type="protein sequence ID" value="TWI34078.1"/>
    <property type="molecule type" value="Genomic_DNA"/>
</dbReference>
<sequence length="79" mass="8758">MKTHNNFTTGHALLSHVNFALSHVDIVAMRGDTIYVSATLSAGSGIQWTNGRPISDFLFAERGLKRFLAKTARSVRKRL</sequence>
<keyword evidence="2" id="KW-1185">Reference proteome</keyword>
<dbReference type="Proteomes" id="UP000317122">
    <property type="component" value="Unassembled WGS sequence"/>
</dbReference>
<gene>
    <name evidence="1" type="ORF">IQ26_03836</name>
</gene>